<dbReference type="InterPro" id="IPR036457">
    <property type="entry name" value="PPM-type-like_dom_sf"/>
</dbReference>
<evidence type="ECO:0000256" key="2">
    <source>
        <dbReference type="PROSITE-ProRule" id="PRU00176"/>
    </source>
</evidence>
<dbReference type="PROSITE" id="PS50102">
    <property type="entry name" value="RRM"/>
    <property type="match status" value="1"/>
</dbReference>
<keyword evidence="1 2" id="KW-0694">RNA-binding</keyword>
<evidence type="ECO:0000259" key="5">
    <source>
        <dbReference type="PROSITE" id="PS51746"/>
    </source>
</evidence>
<dbReference type="GO" id="GO:0005686">
    <property type="term" value="C:U2 snRNP"/>
    <property type="evidence" value="ECO:0007669"/>
    <property type="project" value="TreeGrafter"/>
</dbReference>
<sequence>MNSVREIQRINERELELGLHGAGSWHDQYKDSAYIFVGGLPYDLTEGDVITIFSQYGEIVNIHLPKKRAEPTGRDGGAPRDPPQKGHNRGFGFLMYEDQRSTVLAVDNLNGAKVLGRTLRVDHVANFRQERIRDADGNLVEAEQQMLNCAPPEIVLDEEPGDEADLEDPMAAYLADKARKKRHSSRDREREHERDRSERRRRERDAGVLARLPLRAGVTFGAEMSRGNRARQEDALSVKCVSLPCEELRKDIALRAPDGATRDPWYGWSCEQAGGADLGSQVVWFGVFDGHGGPAVSSLLRDKLHCVFEQAQPDMIADTGGALQRWVDPISHERIRSPPSFASLTQEAVDGATPALEHFQALDSCGDANATHTTRIAPPERLRRADMTMEERATLACLMMDREVHQNEAYQGTGSTASVLLVHSLDLPAVPWYASEYLSITTIQLGDTRFLLCSADDGRAVPLTTLHHPDDRGEAERLSRLGAGIVTDSFGERRFLGTLANTRAFGDRAAKRYGVTSEPEVRSLVLRGAQFAFAIGVSDGISSMMSDQEMVDECRNAQHPQEAAQRVLRYAEDLGTDDNATVVVVPLRGWGRIGGTDRTHAKRVSRRSNTDIYRTRRQ</sequence>
<dbReference type="SUPFAM" id="SSF81606">
    <property type="entry name" value="PP2C-like"/>
    <property type="match status" value="1"/>
</dbReference>
<keyword evidence="7" id="KW-1185">Reference proteome</keyword>
<dbReference type="GO" id="GO:0003723">
    <property type="term" value="F:RNA binding"/>
    <property type="evidence" value="ECO:0007669"/>
    <property type="project" value="UniProtKB-UniRule"/>
</dbReference>
<dbReference type="GO" id="GO:0000398">
    <property type="term" value="P:mRNA splicing, via spliceosome"/>
    <property type="evidence" value="ECO:0007669"/>
    <property type="project" value="InterPro"/>
</dbReference>
<dbReference type="SMART" id="SM00332">
    <property type="entry name" value="PP2Cc"/>
    <property type="match status" value="1"/>
</dbReference>
<evidence type="ECO:0008006" key="8">
    <source>
        <dbReference type="Google" id="ProtNLM"/>
    </source>
</evidence>
<dbReference type="GO" id="GO:0071011">
    <property type="term" value="C:precatalytic spliceosome"/>
    <property type="evidence" value="ECO:0007669"/>
    <property type="project" value="TreeGrafter"/>
</dbReference>
<dbReference type="Proteomes" id="UP001213623">
    <property type="component" value="Chromosome 7"/>
</dbReference>
<dbReference type="PROSITE" id="PS51746">
    <property type="entry name" value="PPM_2"/>
    <property type="match status" value="1"/>
</dbReference>
<dbReference type="CDD" id="cd00143">
    <property type="entry name" value="PP2Cc"/>
    <property type="match status" value="1"/>
</dbReference>
<evidence type="ECO:0000259" key="4">
    <source>
        <dbReference type="PROSITE" id="PS50102"/>
    </source>
</evidence>
<accession>A0AAF0J4V9</accession>
<proteinExistence type="predicted"/>
<dbReference type="Pfam" id="PF16367">
    <property type="entry name" value="RRM_7"/>
    <property type="match status" value="1"/>
</dbReference>
<dbReference type="EMBL" id="CP119898">
    <property type="protein sequence ID" value="WFD28493.1"/>
    <property type="molecule type" value="Genomic_DNA"/>
</dbReference>
<feature type="domain" description="RRM" evidence="4">
    <location>
        <begin position="33"/>
        <end position="126"/>
    </location>
</feature>
<gene>
    <name evidence="6" type="ORF">MNAN1_003504</name>
</gene>
<dbReference type="Gene3D" id="3.30.70.330">
    <property type="match status" value="1"/>
</dbReference>
<dbReference type="SUPFAM" id="SSF54928">
    <property type="entry name" value="RNA-binding domain, RBD"/>
    <property type="match status" value="1"/>
</dbReference>
<dbReference type="PANTHER" id="PTHR45880">
    <property type="entry name" value="RNA-BINDING MOTIF PROTEIN, X-LINKED 2"/>
    <property type="match status" value="1"/>
</dbReference>
<dbReference type="AlphaFoldDB" id="A0AAF0J4V9"/>
<dbReference type="InterPro" id="IPR051847">
    <property type="entry name" value="RNA_proc/Spliceosome_comp"/>
</dbReference>
<dbReference type="PANTHER" id="PTHR45880:SF1">
    <property type="entry name" value="RNA-BINDING MOTIF PROTEIN, X-LINKED 2"/>
    <property type="match status" value="1"/>
</dbReference>
<protein>
    <recommendedName>
        <fullName evidence="8">Protein-serine/threonine phosphatase</fullName>
    </recommendedName>
</protein>
<dbReference type="Pfam" id="PF00481">
    <property type="entry name" value="PP2C"/>
    <property type="match status" value="1"/>
</dbReference>
<dbReference type="CDD" id="cd12411">
    <property type="entry name" value="RRM_ist3_like"/>
    <property type="match status" value="1"/>
</dbReference>
<feature type="region of interest" description="Disordered" evidence="3">
    <location>
        <begin position="596"/>
        <end position="618"/>
    </location>
</feature>
<feature type="domain" description="PPM-type phosphatase" evidence="5">
    <location>
        <begin position="257"/>
        <end position="587"/>
    </location>
</feature>
<dbReference type="InterPro" id="IPR000504">
    <property type="entry name" value="RRM_dom"/>
</dbReference>
<dbReference type="InterPro" id="IPR012677">
    <property type="entry name" value="Nucleotide-bd_a/b_plait_sf"/>
</dbReference>
<organism evidence="6 7">
    <name type="scientific">Malassezia nana</name>
    <dbReference type="NCBI Taxonomy" id="180528"/>
    <lineage>
        <taxon>Eukaryota</taxon>
        <taxon>Fungi</taxon>
        <taxon>Dikarya</taxon>
        <taxon>Basidiomycota</taxon>
        <taxon>Ustilaginomycotina</taxon>
        <taxon>Malasseziomycetes</taxon>
        <taxon>Malasseziales</taxon>
        <taxon>Malasseziaceae</taxon>
        <taxon>Malassezia</taxon>
    </lineage>
</organism>
<dbReference type="InterPro" id="IPR001932">
    <property type="entry name" value="PPM-type_phosphatase-like_dom"/>
</dbReference>
<dbReference type="Gene3D" id="3.60.40.10">
    <property type="entry name" value="PPM-type phosphatase domain"/>
    <property type="match status" value="1"/>
</dbReference>
<dbReference type="GO" id="GO:0071013">
    <property type="term" value="C:catalytic step 2 spliceosome"/>
    <property type="evidence" value="ECO:0007669"/>
    <property type="project" value="TreeGrafter"/>
</dbReference>
<reference evidence="6" key="1">
    <citation type="submission" date="2023-03" db="EMBL/GenBank/DDBJ databases">
        <title>Mating type loci evolution in Malassezia.</title>
        <authorList>
            <person name="Coelho M.A."/>
        </authorList>
    </citation>
    <scope>NUCLEOTIDE SEQUENCE</scope>
    <source>
        <strain evidence="6">CBS 9557</strain>
    </source>
</reference>
<evidence type="ECO:0000256" key="1">
    <source>
        <dbReference type="ARBA" id="ARBA00022884"/>
    </source>
</evidence>
<evidence type="ECO:0000313" key="7">
    <source>
        <dbReference type="Proteomes" id="UP001213623"/>
    </source>
</evidence>
<dbReference type="InterPro" id="IPR045844">
    <property type="entry name" value="RRM_Ist3-like"/>
</dbReference>
<dbReference type="InterPro" id="IPR035979">
    <property type="entry name" value="RBD_domain_sf"/>
</dbReference>
<evidence type="ECO:0000256" key="3">
    <source>
        <dbReference type="SAM" id="MobiDB-lite"/>
    </source>
</evidence>
<feature type="region of interest" description="Disordered" evidence="3">
    <location>
        <begin position="174"/>
        <end position="204"/>
    </location>
</feature>
<evidence type="ECO:0000313" key="6">
    <source>
        <dbReference type="EMBL" id="WFD28493.1"/>
    </source>
</evidence>
<dbReference type="SMART" id="SM00360">
    <property type="entry name" value="RRM"/>
    <property type="match status" value="1"/>
</dbReference>
<feature type="compositionally biased region" description="Basic and acidic residues" evidence="3">
    <location>
        <begin position="186"/>
        <end position="204"/>
    </location>
</feature>
<name>A0AAF0J4V9_9BASI</name>
<feature type="region of interest" description="Disordered" evidence="3">
    <location>
        <begin position="67"/>
        <end position="89"/>
    </location>
</feature>